<sequence>MESFPRLAGDPAAADEFQAAVSQVLPQLDR</sequence>
<organism evidence="1 2">
    <name type="scientific">Geodermatophilus saharensis</name>
    <dbReference type="NCBI Taxonomy" id="1137994"/>
    <lineage>
        <taxon>Bacteria</taxon>
        <taxon>Bacillati</taxon>
        <taxon>Actinomycetota</taxon>
        <taxon>Actinomycetes</taxon>
        <taxon>Geodermatophilales</taxon>
        <taxon>Geodermatophilaceae</taxon>
        <taxon>Geodermatophilus</taxon>
    </lineage>
</organism>
<gene>
    <name evidence="1" type="ORF">SAMN04488107_2227</name>
</gene>
<keyword evidence="2" id="KW-1185">Reference proteome</keyword>
<accession>A0A239DJS9</accession>
<protein>
    <submittedName>
        <fullName evidence="1">Uncharacterized protein</fullName>
    </submittedName>
</protein>
<evidence type="ECO:0000313" key="1">
    <source>
        <dbReference type="EMBL" id="SNS32865.1"/>
    </source>
</evidence>
<dbReference type="Proteomes" id="UP000198386">
    <property type="component" value="Unassembled WGS sequence"/>
</dbReference>
<name>A0A239DJS9_9ACTN</name>
<reference evidence="2" key="1">
    <citation type="submission" date="2017-06" db="EMBL/GenBank/DDBJ databases">
        <authorList>
            <person name="Varghese N."/>
            <person name="Submissions S."/>
        </authorList>
    </citation>
    <scope>NUCLEOTIDE SEQUENCE [LARGE SCALE GENOMIC DNA]</scope>
    <source>
        <strain evidence="2">DSM 45423</strain>
    </source>
</reference>
<dbReference type="EMBL" id="FZOH01000003">
    <property type="protein sequence ID" value="SNS32865.1"/>
    <property type="molecule type" value="Genomic_DNA"/>
</dbReference>
<dbReference type="AlphaFoldDB" id="A0A239DJS9"/>
<evidence type="ECO:0000313" key="2">
    <source>
        <dbReference type="Proteomes" id="UP000198386"/>
    </source>
</evidence>
<proteinExistence type="predicted"/>